<name>A0A2P2R141_RHIMU</name>
<evidence type="ECO:0000313" key="1">
    <source>
        <dbReference type="EMBL" id="MBX72938.1"/>
    </source>
</evidence>
<sequence>MVNNSKTFGVHLQALAGSSSSSISQLKSSSSSAALSRFRKSALVALPL</sequence>
<dbReference type="AlphaFoldDB" id="A0A2P2R141"/>
<dbReference type="EMBL" id="GGEC01092454">
    <property type="protein sequence ID" value="MBX72938.1"/>
    <property type="molecule type" value="Transcribed_RNA"/>
</dbReference>
<organism evidence="1">
    <name type="scientific">Rhizophora mucronata</name>
    <name type="common">Asiatic mangrove</name>
    <dbReference type="NCBI Taxonomy" id="61149"/>
    <lineage>
        <taxon>Eukaryota</taxon>
        <taxon>Viridiplantae</taxon>
        <taxon>Streptophyta</taxon>
        <taxon>Embryophyta</taxon>
        <taxon>Tracheophyta</taxon>
        <taxon>Spermatophyta</taxon>
        <taxon>Magnoliopsida</taxon>
        <taxon>eudicotyledons</taxon>
        <taxon>Gunneridae</taxon>
        <taxon>Pentapetalae</taxon>
        <taxon>rosids</taxon>
        <taxon>fabids</taxon>
        <taxon>Malpighiales</taxon>
        <taxon>Rhizophoraceae</taxon>
        <taxon>Rhizophora</taxon>
    </lineage>
</organism>
<reference evidence="1" key="1">
    <citation type="submission" date="2018-02" db="EMBL/GenBank/DDBJ databases">
        <title>Rhizophora mucronata_Transcriptome.</title>
        <authorList>
            <person name="Meera S.P."/>
            <person name="Sreeshan A."/>
            <person name="Augustine A."/>
        </authorList>
    </citation>
    <scope>NUCLEOTIDE SEQUENCE</scope>
    <source>
        <tissue evidence="1">Leaf</tissue>
    </source>
</reference>
<protein>
    <submittedName>
        <fullName evidence="1">Uncharacterized protein</fullName>
    </submittedName>
</protein>
<proteinExistence type="predicted"/>
<accession>A0A2P2R141</accession>